<feature type="transmembrane region" description="Helical" evidence="2">
    <location>
        <begin position="17"/>
        <end position="36"/>
    </location>
</feature>
<keyword evidence="2" id="KW-1133">Transmembrane helix</keyword>
<proteinExistence type="predicted"/>
<dbReference type="RefSeq" id="WP_097133558.1">
    <property type="nucleotide sequence ID" value="NZ_OCMT01000004.1"/>
</dbReference>
<name>A0A286ADV3_9SPHI</name>
<evidence type="ECO:0000313" key="3">
    <source>
        <dbReference type="EMBL" id="SOD20078.1"/>
    </source>
</evidence>
<keyword evidence="2" id="KW-0472">Membrane</keyword>
<reference evidence="4" key="1">
    <citation type="submission" date="2017-09" db="EMBL/GenBank/DDBJ databases">
        <authorList>
            <person name="Varghese N."/>
            <person name="Submissions S."/>
        </authorList>
    </citation>
    <scope>NUCLEOTIDE SEQUENCE [LARGE SCALE GENOMIC DNA]</scope>
    <source>
        <strain evidence="4">CGMCC 1.12803</strain>
    </source>
</reference>
<evidence type="ECO:0000256" key="2">
    <source>
        <dbReference type="SAM" id="Phobius"/>
    </source>
</evidence>
<dbReference type="Proteomes" id="UP000219281">
    <property type="component" value="Unassembled WGS sequence"/>
</dbReference>
<keyword evidence="1" id="KW-0175">Coiled coil</keyword>
<sequence length="303" mass="34842">MQTQEKAADNKVDRNKVYFLIIVIIALLGINGYLYFKDRQQTSRFVTINTEKDRLKLEVEKIEVELDRVNLLNVTLNDRLIEEQKLAREKIAELKLALKKGELTQQELDEAHKQINSLKDFVKSYNNQIAILEQENSYLKTERDSLKTSINDYNEQTENLRRENRNLNRKVKVGSSLKASNINVSAFRVKDNGKSALVTKASATNKLTIDFGIAPNDLAEKTYHKIFLRVIDPAGNLIADESNMFEADGQQMQYSRAIEISYNNDGTSFKIDWINPRTFIKGNYGIFLYADGFLMGKSEIELR</sequence>
<keyword evidence="2" id="KW-0812">Transmembrane</keyword>
<dbReference type="EMBL" id="OCMT01000004">
    <property type="protein sequence ID" value="SOD20078.1"/>
    <property type="molecule type" value="Genomic_DNA"/>
</dbReference>
<dbReference type="OrthoDB" id="1115172at2"/>
<gene>
    <name evidence="3" type="ORF">SAMN06297358_3789</name>
</gene>
<evidence type="ECO:0008006" key="5">
    <source>
        <dbReference type="Google" id="ProtNLM"/>
    </source>
</evidence>
<protein>
    <recommendedName>
        <fullName evidence="5">Cell division protein ZapB</fullName>
    </recommendedName>
</protein>
<feature type="coiled-coil region" evidence="1">
    <location>
        <begin position="52"/>
        <end position="170"/>
    </location>
</feature>
<dbReference type="AlphaFoldDB" id="A0A286ADV3"/>
<organism evidence="3 4">
    <name type="scientific">Pedobacter xixiisoli</name>
    <dbReference type="NCBI Taxonomy" id="1476464"/>
    <lineage>
        <taxon>Bacteria</taxon>
        <taxon>Pseudomonadati</taxon>
        <taxon>Bacteroidota</taxon>
        <taxon>Sphingobacteriia</taxon>
        <taxon>Sphingobacteriales</taxon>
        <taxon>Sphingobacteriaceae</taxon>
        <taxon>Pedobacter</taxon>
    </lineage>
</organism>
<keyword evidence="4" id="KW-1185">Reference proteome</keyword>
<evidence type="ECO:0000256" key="1">
    <source>
        <dbReference type="SAM" id="Coils"/>
    </source>
</evidence>
<accession>A0A286ADV3</accession>
<evidence type="ECO:0000313" key="4">
    <source>
        <dbReference type="Proteomes" id="UP000219281"/>
    </source>
</evidence>